<dbReference type="eggNOG" id="ENOG502QWX1">
    <property type="taxonomic scope" value="Eukaryota"/>
</dbReference>
<accession>Q4MZ38</accession>
<comment type="caution">
    <text evidence="2">The sequence shown here is derived from an EMBL/GenBank/DDBJ whole genome shotgun (WGS) entry which is preliminary data.</text>
</comment>
<sequence>MSLCKFGRIKCFSDLAGSRHFSRSSRKTKSITGTLTNDEIDAKIRELQLLKSQNLQRPESPGFVKMIREGFGYGIGISLAQRVIGSIFGLISPGSDSHIDSHIDSNSSEMFPGSNNQDEGWSWSSDELLDDE</sequence>
<dbReference type="RefSeq" id="XP_762777.1">
    <property type="nucleotide sequence ID" value="XM_757684.1"/>
</dbReference>
<dbReference type="VEuPathDB" id="PiroplasmaDB:TpMuguga_03g00653"/>
<dbReference type="GeneID" id="3499553"/>
<dbReference type="EMBL" id="AAGK01000006">
    <property type="protein sequence ID" value="EAN30494.1"/>
    <property type="molecule type" value="Genomic_DNA"/>
</dbReference>
<organism evidence="2 3">
    <name type="scientific">Theileria parva</name>
    <name type="common">East coast fever infection agent</name>
    <dbReference type="NCBI Taxonomy" id="5875"/>
    <lineage>
        <taxon>Eukaryota</taxon>
        <taxon>Sar</taxon>
        <taxon>Alveolata</taxon>
        <taxon>Apicomplexa</taxon>
        <taxon>Aconoidasida</taxon>
        <taxon>Piroplasmida</taxon>
        <taxon>Theileriidae</taxon>
        <taxon>Theileria</taxon>
    </lineage>
</organism>
<evidence type="ECO:0000313" key="3">
    <source>
        <dbReference type="Proteomes" id="UP000001949"/>
    </source>
</evidence>
<dbReference type="InParanoid" id="Q4MZ38"/>
<proteinExistence type="predicted"/>
<gene>
    <name evidence="2" type="ordered locus">TP03_0653</name>
</gene>
<dbReference type="KEGG" id="tpv:TP03_0653"/>
<protein>
    <submittedName>
        <fullName evidence="2">Uncharacterized protein</fullName>
    </submittedName>
</protein>
<reference evidence="2 3" key="1">
    <citation type="journal article" date="2005" name="Science">
        <title>Genome sequence of Theileria parva, a bovine pathogen that transforms lymphocytes.</title>
        <authorList>
            <person name="Gardner M.J."/>
            <person name="Bishop R."/>
            <person name="Shah T."/>
            <person name="de Villiers E.P."/>
            <person name="Carlton J.M."/>
            <person name="Hall N."/>
            <person name="Ren Q."/>
            <person name="Paulsen I.T."/>
            <person name="Pain A."/>
            <person name="Berriman M."/>
            <person name="Wilson R.J.M."/>
            <person name="Sato S."/>
            <person name="Ralph S.A."/>
            <person name="Mann D.J."/>
            <person name="Xiong Z."/>
            <person name="Shallom S.J."/>
            <person name="Weidman J."/>
            <person name="Jiang L."/>
            <person name="Lynn J."/>
            <person name="Weaver B."/>
            <person name="Shoaibi A."/>
            <person name="Domingo A.R."/>
            <person name="Wasawo D."/>
            <person name="Crabtree J."/>
            <person name="Wortman J.R."/>
            <person name="Haas B."/>
            <person name="Angiuoli S.V."/>
            <person name="Creasy T.H."/>
            <person name="Lu C."/>
            <person name="Suh B."/>
            <person name="Silva J.C."/>
            <person name="Utterback T.R."/>
            <person name="Feldblyum T.V."/>
            <person name="Pertea M."/>
            <person name="Allen J."/>
            <person name="Nierman W.C."/>
            <person name="Taracha E.L.N."/>
            <person name="Salzberg S.L."/>
            <person name="White O.R."/>
            <person name="Fitzhugh H.A."/>
            <person name="Morzaria S."/>
            <person name="Venter J.C."/>
            <person name="Fraser C.M."/>
            <person name="Nene V."/>
        </authorList>
    </citation>
    <scope>NUCLEOTIDE SEQUENCE [LARGE SCALE GENOMIC DNA]</scope>
    <source>
        <strain evidence="2 3">Muguga</strain>
    </source>
</reference>
<feature type="compositionally biased region" description="Polar residues" evidence="1">
    <location>
        <begin position="113"/>
        <end position="125"/>
    </location>
</feature>
<dbReference type="OMA" id="INYNIFG"/>
<dbReference type="AlphaFoldDB" id="Q4MZ38"/>
<keyword evidence="3" id="KW-1185">Reference proteome</keyword>
<name>Q4MZ38_THEPA</name>
<dbReference type="Proteomes" id="UP000001949">
    <property type="component" value="Unassembled WGS sequence"/>
</dbReference>
<evidence type="ECO:0000256" key="1">
    <source>
        <dbReference type="SAM" id="MobiDB-lite"/>
    </source>
</evidence>
<evidence type="ECO:0000313" key="2">
    <source>
        <dbReference type="EMBL" id="EAN30494.1"/>
    </source>
</evidence>
<feature type="region of interest" description="Disordered" evidence="1">
    <location>
        <begin position="99"/>
        <end position="132"/>
    </location>
</feature>